<dbReference type="FunFam" id="3.40.50.720:FF:000203">
    <property type="entry name" value="D-3-phosphoglycerate dehydrogenase (SerA)"/>
    <property type="match status" value="1"/>
</dbReference>
<evidence type="ECO:0000256" key="3">
    <source>
        <dbReference type="ARBA" id="ARBA00023027"/>
    </source>
</evidence>
<dbReference type="Gene3D" id="3.40.50.720">
    <property type="entry name" value="NAD(P)-binding Rossmann-like Domain"/>
    <property type="match status" value="2"/>
</dbReference>
<dbReference type="SUPFAM" id="SSF51735">
    <property type="entry name" value="NAD(P)-binding Rossmann-fold domains"/>
    <property type="match status" value="1"/>
</dbReference>
<comment type="similarity">
    <text evidence="1 4">Belongs to the D-isomer specific 2-hydroxyacid dehydrogenase family.</text>
</comment>
<evidence type="ECO:0000256" key="4">
    <source>
        <dbReference type="RuleBase" id="RU003719"/>
    </source>
</evidence>
<evidence type="ECO:0000259" key="5">
    <source>
        <dbReference type="Pfam" id="PF00389"/>
    </source>
</evidence>
<evidence type="ECO:0000313" key="7">
    <source>
        <dbReference type="EMBL" id="RDW22165.1"/>
    </source>
</evidence>
<gene>
    <name evidence="7" type="ORF">CWR48_00190</name>
</gene>
<name>A0A3D8Q454_9BACI</name>
<dbReference type="PROSITE" id="PS00671">
    <property type="entry name" value="D_2_HYDROXYACID_DH_3"/>
    <property type="match status" value="1"/>
</dbReference>
<dbReference type="EMBL" id="PIOC01000001">
    <property type="protein sequence ID" value="RDW22165.1"/>
    <property type="molecule type" value="Genomic_DNA"/>
</dbReference>
<reference evidence="8" key="1">
    <citation type="submission" date="2017-11" db="EMBL/GenBank/DDBJ databases">
        <authorList>
            <person name="Zhu W."/>
        </authorList>
    </citation>
    <scope>NUCLEOTIDE SEQUENCE [LARGE SCALE GENOMIC DNA]</scope>
    <source>
        <strain evidence="8">CAU 1183</strain>
    </source>
</reference>
<dbReference type="Proteomes" id="UP000257143">
    <property type="component" value="Unassembled WGS sequence"/>
</dbReference>
<comment type="caution">
    <text evidence="7">The sequence shown here is derived from an EMBL/GenBank/DDBJ whole genome shotgun (WGS) entry which is preliminary data.</text>
</comment>
<dbReference type="InterPro" id="IPR043322">
    <property type="entry name" value="CtBP"/>
</dbReference>
<feature type="domain" description="D-isomer specific 2-hydroxyacid dehydrogenase catalytic" evidence="5">
    <location>
        <begin position="13"/>
        <end position="306"/>
    </location>
</feature>
<organism evidence="7 8">
    <name type="scientific">Oceanobacillus arenosus</name>
    <dbReference type="NCBI Taxonomy" id="1229153"/>
    <lineage>
        <taxon>Bacteria</taxon>
        <taxon>Bacillati</taxon>
        <taxon>Bacillota</taxon>
        <taxon>Bacilli</taxon>
        <taxon>Bacillales</taxon>
        <taxon>Bacillaceae</taxon>
        <taxon>Oceanobacillus</taxon>
    </lineage>
</organism>
<proteinExistence type="inferred from homology"/>
<dbReference type="Pfam" id="PF02826">
    <property type="entry name" value="2-Hacid_dh_C"/>
    <property type="match status" value="1"/>
</dbReference>
<dbReference type="OrthoDB" id="9805416at2"/>
<evidence type="ECO:0000256" key="1">
    <source>
        <dbReference type="ARBA" id="ARBA00005854"/>
    </source>
</evidence>
<keyword evidence="2 4" id="KW-0560">Oxidoreductase</keyword>
<dbReference type="CDD" id="cd05299">
    <property type="entry name" value="CtBP_dh"/>
    <property type="match status" value="1"/>
</dbReference>
<evidence type="ECO:0000313" key="8">
    <source>
        <dbReference type="Proteomes" id="UP000257143"/>
    </source>
</evidence>
<accession>A0A3D8Q454</accession>
<protein>
    <submittedName>
        <fullName evidence="7">Hydroxyacid dehydrogenase</fullName>
    </submittedName>
</protein>
<dbReference type="GO" id="GO:0003714">
    <property type="term" value="F:transcription corepressor activity"/>
    <property type="evidence" value="ECO:0007669"/>
    <property type="project" value="InterPro"/>
</dbReference>
<dbReference type="AlphaFoldDB" id="A0A3D8Q454"/>
<evidence type="ECO:0000259" key="6">
    <source>
        <dbReference type="Pfam" id="PF02826"/>
    </source>
</evidence>
<dbReference type="Pfam" id="PF00389">
    <property type="entry name" value="2-Hacid_dh"/>
    <property type="match status" value="1"/>
</dbReference>
<dbReference type="SUPFAM" id="SSF52283">
    <property type="entry name" value="Formate/glycerate dehydrogenase catalytic domain-like"/>
    <property type="match status" value="1"/>
</dbReference>
<dbReference type="GO" id="GO:0051287">
    <property type="term" value="F:NAD binding"/>
    <property type="evidence" value="ECO:0007669"/>
    <property type="project" value="InterPro"/>
</dbReference>
<keyword evidence="3" id="KW-0520">NAD</keyword>
<dbReference type="InterPro" id="IPR006140">
    <property type="entry name" value="D-isomer_DH_NAD-bd"/>
</dbReference>
<dbReference type="InterPro" id="IPR036291">
    <property type="entry name" value="NAD(P)-bd_dom_sf"/>
</dbReference>
<dbReference type="InterPro" id="IPR029753">
    <property type="entry name" value="D-isomer_DH_CS"/>
</dbReference>
<dbReference type="PANTHER" id="PTHR42789">
    <property type="entry name" value="D-ISOMER SPECIFIC 2-HYDROXYACID DEHYDROGENASE FAMILY PROTEIN (AFU_ORTHOLOGUE AFUA_6G10090)"/>
    <property type="match status" value="1"/>
</dbReference>
<feature type="domain" description="D-isomer specific 2-hydroxyacid dehydrogenase NAD-binding" evidence="6">
    <location>
        <begin position="107"/>
        <end position="283"/>
    </location>
</feature>
<dbReference type="GO" id="GO:0016616">
    <property type="term" value="F:oxidoreductase activity, acting on the CH-OH group of donors, NAD or NADP as acceptor"/>
    <property type="evidence" value="ECO:0007669"/>
    <property type="project" value="InterPro"/>
</dbReference>
<sequence>MKVVITDHEYPNLKYEKKVLAHDGIELEIHQCKTEDEVIEVCREADGIINLYAPISRRVIESLEKCKIITRYGVGVDTIDLDAATEKEICIGNVPDYGINEVSDHALALIMSLLRKIPFANQTVKNDVWDVNTTKSIRRLSKLTIGLVGFGNIPRRLSEKVKVLGLKIVVSDPFLPEEVAKDHDVELVSLEELCERADVISVHAPLTDSTKGMIGKEQFNLMKKGVYLVNTARGPVVDEEALLEALHNGTVAAVGLDVVENEPIDRNHPFLSMDNVILTPHMAGYSEESAEEMRSKTALGIIDVLVYGQYPKYLVNKGLQEKLDLKAFEMREEYKF</sequence>
<dbReference type="PROSITE" id="PS00670">
    <property type="entry name" value="D_2_HYDROXYACID_DH_2"/>
    <property type="match status" value="1"/>
</dbReference>
<keyword evidence="8" id="KW-1185">Reference proteome</keyword>
<evidence type="ECO:0000256" key="2">
    <source>
        <dbReference type="ARBA" id="ARBA00023002"/>
    </source>
</evidence>
<dbReference type="InterPro" id="IPR050857">
    <property type="entry name" value="D-2-hydroxyacid_DH"/>
</dbReference>
<dbReference type="InterPro" id="IPR006139">
    <property type="entry name" value="D-isomer_2_OHA_DH_cat_dom"/>
</dbReference>
<dbReference type="PANTHER" id="PTHR42789:SF1">
    <property type="entry name" value="D-ISOMER SPECIFIC 2-HYDROXYACID DEHYDROGENASE FAMILY PROTEIN (AFU_ORTHOLOGUE AFUA_6G10090)"/>
    <property type="match status" value="1"/>
</dbReference>
<dbReference type="RefSeq" id="WP_115771025.1">
    <property type="nucleotide sequence ID" value="NZ_PIOC01000001.1"/>
</dbReference>